<name>A0A8I2YJ58_9AGAM</name>
<sequence length="208" mass="23152">MSSRFADLTTMRTRSPIYHDESSKRPPPSPSNKAPPPKKLDAKSRAVSEEPYLPSKPQPVVTPSSEPHVELCPDKSSANRVVVDMEVFSQILELDETDDGEFSREMVEEYLGQTQGTIKLMDESLAKHELIQLSKHGHFLKGSSAALGVVQVQEICEKIQHLGNRIDPDKGPEVKISAEDAFARIKPLLARLKEEHAAAEKFFDGRKP</sequence>
<evidence type="ECO:0000259" key="3">
    <source>
        <dbReference type="PROSITE" id="PS50894"/>
    </source>
</evidence>
<dbReference type="PANTHER" id="PTHR28242">
    <property type="entry name" value="PHOSPHORELAY INTERMEDIATE PROTEIN YPD1"/>
    <property type="match status" value="1"/>
</dbReference>
<dbReference type="EMBL" id="JAGFBS010000025">
    <property type="protein sequence ID" value="KAG6372854.1"/>
    <property type="molecule type" value="Genomic_DNA"/>
</dbReference>
<proteinExistence type="predicted"/>
<dbReference type="InterPro" id="IPR008207">
    <property type="entry name" value="Sig_transdc_His_kin_Hpt_dom"/>
</dbReference>
<accession>A0A8I2YJ58</accession>
<keyword evidence="5" id="KW-1185">Reference proteome</keyword>
<dbReference type="SMART" id="SM00073">
    <property type="entry name" value="HPT"/>
    <property type="match status" value="1"/>
</dbReference>
<dbReference type="GO" id="GO:0009927">
    <property type="term" value="F:histidine phosphotransfer kinase activity"/>
    <property type="evidence" value="ECO:0007669"/>
    <property type="project" value="InterPro"/>
</dbReference>
<feature type="modified residue" description="Phosphohistidine" evidence="1">
    <location>
        <position position="138"/>
    </location>
</feature>
<gene>
    <name evidence="4" type="ORF">JVT61DRAFT_7288</name>
</gene>
<keyword evidence="1" id="KW-0597">Phosphoprotein</keyword>
<feature type="domain" description="HPt" evidence="3">
    <location>
        <begin position="99"/>
        <end position="206"/>
    </location>
</feature>
<evidence type="ECO:0000256" key="1">
    <source>
        <dbReference type="PROSITE-ProRule" id="PRU00110"/>
    </source>
</evidence>
<dbReference type="GO" id="GO:0000160">
    <property type="term" value="P:phosphorelay signal transduction system"/>
    <property type="evidence" value="ECO:0007669"/>
    <property type="project" value="InterPro"/>
</dbReference>
<dbReference type="Pfam" id="PF01627">
    <property type="entry name" value="Hpt"/>
    <property type="match status" value="1"/>
</dbReference>
<organism evidence="4 5">
    <name type="scientific">Boletus reticuloceps</name>
    <dbReference type="NCBI Taxonomy" id="495285"/>
    <lineage>
        <taxon>Eukaryota</taxon>
        <taxon>Fungi</taxon>
        <taxon>Dikarya</taxon>
        <taxon>Basidiomycota</taxon>
        <taxon>Agaricomycotina</taxon>
        <taxon>Agaricomycetes</taxon>
        <taxon>Agaricomycetidae</taxon>
        <taxon>Boletales</taxon>
        <taxon>Boletineae</taxon>
        <taxon>Boletaceae</taxon>
        <taxon>Boletoideae</taxon>
        <taxon>Boletus</taxon>
    </lineage>
</organism>
<dbReference type="GO" id="GO:0043424">
    <property type="term" value="F:protein histidine kinase binding"/>
    <property type="evidence" value="ECO:0007669"/>
    <property type="project" value="InterPro"/>
</dbReference>
<comment type="caution">
    <text evidence="4">The sequence shown here is derived from an EMBL/GenBank/DDBJ whole genome shotgun (WGS) entry which is preliminary data.</text>
</comment>
<evidence type="ECO:0000313" key="5">
    <source>
        <dbReference type="Proteomes" id="UP000683000"/>
    </source>
</evidence>
<reference evidence="4" key="1">
    <citation type="submission" date="2021-03" db="EMBL/GenBank/DDBJ databases">
        <title>Evolutionary innovations through gain and loss of genes in the ectomycorrhizal Boletales.</title>
        <authorList>
            <person name="Wu G."/>
            <person name="Miyauchi S."/>
            <person name="Morin E."/>
            <person name="Yang Z.-L."/>
            <person name="Xu J."/>
            <person name="Martin F.M."/>
        </authorList>
    </citation>
    <scope>NUCLEOTIDE SEQUENCE</scope>
    <source>
        <strain evidence="4">BR01</strain>
    </source>
</reference>
<feature type="region of interest" description="Disordered" evidence="2">
    <location>
        <begin position="1"/>
        <end position="71"/>
    </location>
</feature>
<dbReference type="InterPro" id="IPR036641">
    <property type="entry name" value="HPT_dom_sf"/>
</dbReference>
<dbReference type="AlphaFoldDB" id="A0A8I2YJ58"/>
<feature type="compositionally biased region" description="Basic and acidic residues" evidence="2">
    <location>
        <begin position="38"/>
        <end position="48"/>
    </location>
</feature>
<dbReference type="GO" id="GO:0005737">
    <property type="term" value="C:cytoplasm"/>
    <property type="evidence" value="ECO:0007669"/>
    <property type="project" value="TreeGrafter"/>
</dbReference>
<protein>
    <submittedName>
        <fullName evidence="4">Histidine-phosphotransfer domain HPT domain-containing protein</fullName>
    </submittedName>
</protein>
<dbReference type="OrthoDB" id="1673781at2759"/>
<dbReference type="CDD" id="cd00088">
    <property type="entry name" value="HPT"/>
    <property type="match status" value="1"/>
</dbReference>
<dbReference type="Gene3D" id="1.20.120.160">
    <property type="entry name" value="HPT domain"/>
    <property type="match status" value="1"/>
</dbReference>
<dbReference type="PANTHER" id="PTHR28242:SF52">
    <property type="entry name" value="PHOSPHORELAY INTERMEDIATE PROTEIN YPD1"/>
    <property type="match status" value="1"/>
</dbReference>
<dbReference type="SUPFAM" id="SSF47226">
    <property type="entry name" value="Histidine-containing phosphotransfer domain, HPT domain"/>
    <property type="match status" value="1"/>
</dbReference>
<feature type="compositionally biased region" description="Pro residues" evidence="2">
    <location>
        <begin position="25"/>
        <end position="37"/>
    </location>
</feature>
<dbReference type="Proteomes" id="UP000683000">
    <property type="component" value="Unassembled WGS sequence"/>
</dbReference>
<dbReference type="InterPro" id="IPR045871">
    <property type="entry name" value="AHP1-5/YPD1"/>
</dbReference>
<dbReference type="GO" id="GO:0005634">
    <property type="term" value="C:nucleus"/>
    <property type="evidence" value="ECO:0007669"/>
    <property type="project" value="TreeGrafter"/>
</dbReference>
<evidence type="ECO:0000313" key="4">
    <source>
        <dbReference type="EMBL" id="KAG6372854.1"/>
    </source>
</evidence>
<evidence type="ECO:0000256" key="2">
    <source>
        <dbReference type="SAM" id="MobiDB-lite"/>
    </source>
</evidence>
<dbReference type="PROSITE" id="PS50894">
    <property type="entry name" value="HPT"/>
    <property type="match status" value="1"/>
</dbReference>